<dbReference type="PROSITE" id="PS50896">
    <property type="entry name" value="LISH"/>
    <property type="match status" value="1"/>
</dbReference>
<accession>A0ABD0L6A7</accession>
<feature type="compositionally biased region" description="Polar residues" evidence="1">
    <location>
        <begin position="247"/>
        <end position="273"/>
    </location>
</feature>
<feature type="compositionally biased region" description="Polar residues" evidence="1">
    <location>
        <begin position="2714"/>
        <end position="2724"/>
    </location>
</feature>
<feature type="region of interest" description="Disordered" evidence="1">
    <location>
        <begin position="702"/>
        <end position="772"/>
    </location>
</feature>
<feature type="compositionally biased region" description="Polar residues" evidence="1">
    <location>
        <begin position="1892"/>
        <end position="1918"/>
    </location>
</feature>
<feature type="compositionally biased region" description="Low complexity" evidence="1">
    <location>
        <begin position="1737"/>
        <end position="1753"/>
    </location>
</feature>
<feature type="compositionally biased region" description="Gly residues" evidence="1">
    <location>
        <begin position="3015"/>
        <end position="3027"/>
    </location>
</feature>
<dbReference type="InterPro" id="IPR006594">
    <property type="entry name" value="LisH"/>
</dbReference>
<feature type="region of interest" description="Disordered" evidence="1">
    <location>
        <begin position="2582"/>
        <end position="2628"/>
    </location>
</feature>
<feature type="compositionally biased region" description="Polar residues" evidence="1">
    <location>
        <begin position="1132"/>
        <end position="1144"/>
    </location>
</feature>
<feature type="compositionally biased region" description="Basic residues" evidence="1">
    <location>
        <begin position="1919"/>
        <end position="1928"/>
    </location>
</feature>
<feature type="region of interest" description="Disordered" evidence="1">
    <location>
        <begin position="531"/>
        <end position="586"/>
    </location>
</feature>
<feature type="compositionally biased region" description="Low complexity" evidence="1">
    <location>
        <begin position="294"/>
        <end position="309"/>
    </location>
</feature>
<feature type="compositionally biased region" description="Basic residues" evidence="1">
    <location>
        <begin position="1606"/>
        <end position="1625"/>
    </location>
</feature>
<feature type="compositionally biased region" description="Polar residues" evidence="1">
    <location>
        <begin position="636"/>
        <end position="645"/>
    </location>
</feature>
<feature type="compositionally biased region" description="Basic residues" evidence="1">
    <location>
        <begin position="2171"/>
        <end position="2186"/>
    </location>
</feature>
<feature type="compositionally biased region" description="Polar residues" evidence="1">
    <location>
        <begin position="2131"/>
        <end position="2153"/>
    </location>
</feature>
<feature type="compositionally biased region" description="Low complexity" evidence="1">
    <location>
        <begin position="882"/>
        <end position="895"/>
    </location>
</feature>
<evidence type="ECO:0000259" key="2">
    <source>
        <dbReference type="PROSITE" id="PS00028"/>
    </source>
</evidence>
<feature type="region of interest" description="Disordered" evidence="1">
    <location>
        <begin position="1012"/>
        <end position="1041"/>
    </location>
</feature>
<proteinExistence type="predicted"/>
<feature type="compositionally biased region" description="Low complexity" evidence="1">
    <location>
        <begin position="624"/>
        <end position="635"/>
    </location>
</feature>
<organism evidence="3 4">
    <name type="scientific">Batillaria attramentaria</name>
    <dbReference type="NCBI Taxonomy" id="370345"/>
    <lineage>
        <taxon>Eukaryota</taxon>
        <taxon>Metazoa</taxon>
        <taxon>Spiralia</taxon>
        <taxon>Lophotrochozoa</taxon>
        <taxon>Mollusca</taxon>
        <taxon>Gastropoda</taxon>
        <taxon>Caenogastropoda</taxon>
        <taxon>Sorbeoconcha</taxon>
        <taxon>Cerithioidea</taxon>
        <taxon>Batillariidae</taxon>
        <taxon>Batillaria</taxon>
    </lineage>
</organism>
<feature type="region of interest" description="Disordered" evidence="1">
    <location>
        <begin position="247"/>
        <end position="385"/>
    </location>
</feature>
<feature type="compositionally biased region" description="Polar residues" evidence="1">
    <location>
        <begin position="1797"/>
        <end position="1815"/>
    </location>
</feature>
<feature type="compositionally biased region" description="Polar residues" evidence="1">
    <location>
        <begin position="2593"/>
        <end position="2628"/>
    </location>
</feature>
<feature type="region of interest" description="Disordered" evidence="1">
    <location>
        <begin position="1179"/>
        <end position="1202"/>
    </location>
</feature>
<feature type="region of interest" description="Disordered" evidence="1">
    <location>
        <begin position="2476"/>
        <end position="2534"/>
    </location>
</feature>
<name>A0ABD0L6A7_9CAEN</name>
<feature type="region of interest" description="Disordered" evidence="1">
    <location>
        <begin position="2106"/>
        <end position="2238"/>
    </location>
</feature>
<feature type="compositionally biased region" description="Polar residues" evidence="1">
    <location>
        <begin position="1827"/>
        <end position="1836"/>
    </location>
</feature>
<feature type="compositionally biased region" description="Polar residues" evidence="1">
    <location>
        <begin position="746"/>
        <end position="768"/>
    </location>
</feature>
<feature type="region of interest" description="Disordered" evidence="1">
    <location>
        <begin position="2714"/>
        <end position="2775"/>
    </location>
</feature>
<feature type="region of interest" description="Disordered" evidence="1">
    <location>
        <begin position="3108"/>
        <end position="3159"/>
    </location>
</feature>
<feature type="compositionally biased region" description="Basic and acidic residues" evidence="1">
    <location>
        <begin position="1696"/>
        <end position="1718"/>
    </location>
</feature>
<feature type="compositionally biased region" description="Basic residues" evidence="1">
    <location>
        <begin position="550"/>
        <end position="562"/>
    </location>
</feature>
<feature type="region of interest" description="Disordered" evidence="1">
    <location>
        <begin position="161"/>
        <end position="210"/>
    </location>
</feature>
<feature type="compositionally biased region" description="Polar residues" evidence="1">
    <location>
        <begin position="360"/>
        <end position="380"/>
    </location>
</feature>
<feature type="compositionally biased region" description="Polar residues" evidence="1">
    <location>
        <begin position="1545"/>
        <end position="1573"/>
    </location>
</feature>
<feature type="compositionally biased region" description="Low complexity" evidence="1">
    <location>
        <begin position="2199"/>
        <end position="2215"/>
    </location>
</feature>
<feature type="region of interest" description="Disordered" evidence="1">
    <location>
        <begin position="2851"/>
        <end position="2911"/>
    </location>
</feature>
<feature type="region of interest" description="Disordered" evidence="1">
    <location>
        <begin position="3012"/>
        <end position="3064"/>
    </location>
</feature>
<feature type="compositionally biased region" description="Polar residues" evidence="1">
    <location>
        <begin position="2748"/>
        <end position="2775"/>
    </location>
</feature>
<feature type="non-terminal residue" evidence="3">
    <location>
        <position position="3159"/>
    </location>
</feature>
<feature type="compositionally biased region" description="Polar residues" evidence="1">
    <location>
        <begin position="972"/>
        <end position="989"/>
    </location>
</feature>
<comment type="caution">
    <text evidence="3">The sequence shown here is derived from an EMBL/GenBank/DDBJ whole genome shotgun (WGS) entry which is preliminary data.</text>
</comment>
<dbReference type="Gene3D" id="3.30.160.60">
    <property type="entry name" value="Classic Zinc Finger"/>
    <property type="match status" value="1"/>
</dbReference>
<feature type="region of interest" description="Disordered" evidence="1">
    <location>
        <begin position="619"/>
        <end position="645"/>
    </location>
</feature>
<protein>
    <recommendedName>
        <fullName evidence="2">C2H2-type domain-containing protein</fullName>
    </recommendedName>
</protein>
<feature type="compositionally biased region" description="Polar residues" evidence="1">
    <location>
        <begin position="3125"/>
        <end position="3149"/>
    </location>
</feature>
<keyword evidence="4" id="KW-1185">Reference proteome</keyword>
<evidence type="ECO:0000256" key="1">
    <source>
        <dbReference type="SAM" id="MobiDB-lite"/>
    </source>
</evidence>
<feature type="compositionally biased region" description="Polar residues" evidence="1">
    <location>
        <begin position="1111"/>
        <end position="1121"/>
    </location>
</feature>
<gene>
    <name evidence="3" type="ORF">BaRGS_00014212</name>
</gene>
<feature type="region of interest" description="Disordered" evidence="1">
    <location>
        <begin position="1089"/>
        <end position="1145"/>
    </location>
</feature>
<feature type="compositionally biased region" description="Low complexity" evidence="1">
    <location>
        <begin position="1483"/>
        <end position="1508"/>
    </location>
</feature>
<feature type="compositionally biased region" description="Low complexity" evidence="1">
    <location>
        <begin position="1591"/>
        <end position="1605"/>
    </location>
</feature>
<feature type="region of interest" description="Disordered" evidence="1">
    <location>
        <begin position="1474"/>
        <end position="1511"/>
    </location>
</feature>
<feature type="compositionally biased region" description="Basic and acidic residues" evidence="1">
    <location>
        <begin position="905"/>
        <end position="916"/>
    </location>
</feature>
<feature type="region of interest" description="Disordered" evidence="1">
    <location>
        <begin position="854"/>
        <end position="926"/>
    </location>
</feature>
<feature type="compositionally biased region" description="Polar residues" evidence="1">
    <location>
        <begin position="1377"/>
        <end position="1392"/>
    </location>
</feature>
<feature type="compositionally biased region" description="Polar residues" evidence="1">
    <location>
        <begin position="318"/>
        <end position="338"/>
    </location>
</feature>
<dbReference type="SMART" id="SM00667">
    <property type="entry name" value="LisH"/>
    <property type="match status" value="1"/>
</dbReference>
<feature type="compositionally biased region" description="Basic and acidic residues" evidence="1">
    <location>
        <begin position="2731"/>
        <end position="2746"/>
    </location>
</feature>
<feature type="compositionally biased region" description="Polar residues" evidence="1">
    <location>
        <begin position="2106"/>
        <end position="2122"/>
    </location>
</feature>
<feature type="compositionally biased region" description="Polar residues" evidence="1">
    <location>
        <begin position="2346"/>
        <end position="2357"/>
    </location>
</feature>
<evidence type="ECO:0000313" key="3">
    <source>
        <dbReference type="EMBL" id="KAK7494559.1"/>
    </source>
</evidence>
<feature type="compositionally biased region" description="Low complexity" evidence="1">
    <location>
        <begin position="714"/>
        <end position="724"/>
    </location>
</feature>
<dbReference type="PROSITE" id="PS00028">
    <property type="entry name" value="ZINC_FINGER_C2H2_1"/>
    <property type="match status" value="1"/>
</dbReference>
<feature type="region of interest" description="Disordered" evidence="1">
    <location>
        <begin position="963"/>
        <end position="989"/>
    </location>
</feature>
<feature type="compositionally biased region" description="Basic residues" evidence="1">
    <location>
        <begin position="1090"/>
        <end position="1107"/>
    </location>
</feature>
<dbReference type="InterPro" id="IPR013087">
    <property type="entry name" value="Znf_C2H2_type"/>
</dbReference>
<feature type="compositionally biased region" description="Basic and acidic residues" evidence="1">
    <location>
        <begin position="1837"/>
        <end position="1867"/>
    </location>
</feature>
<dbReference type="SMART" id="SM00355">
    <property type="entry name" value="ZnF_C2H2"/>
    <property type="match status" value="2"/>
</dbReference>
<dbReference type="Proteomes" id="UP001519460">
    <property type="component" value="Unassembled WGS sequence"/>
</dbReference>
<feature type="compositionally biased region" description="Polar residues" evidence="1">
    <location>
        <begin position="572"/>
        <end position="583"/>
    </location>
</feature>
<feature type="compositionally biased region" description="Low complexity" evidence="1">
    <location>
        <begin position="167"/>
        <end position="179"/>
    </location>
</feature>
<feature type="region of interest" description="Disordered" evidence="1">
    <location>
        <begin position="1528"/>
        <end position="1954"/>
    </location>
</feature>
<feature type="region of interest" description="Disordered" evidence="1">
    <location>
        <begin position="2345"/>
        <end position="2376"/>
    </location>
</feature>
<feature type="region of interest" description="Disordered" evidence="1">
    <location>
        <begin position="1259"/>
        <end position="1297"/>
    </location>
</feature>
<reference evidence="3 4" key="1">
    <citation type="journal article" date="2023" name="Sci. Data">
        <title>Genome assembly of the Korean intertidal mud-creeper Batillaria attramentaria.</title>
        <authorList>
            <person name="Patra A.K."/>
            <person name="Ho P.T."/>
            <person name="Jun S."/>
            <person name="Lee S.J."/>
            <person name="Kim Y."/>
            <person name="Won Y.J."/>
        </authorList>
    </citation>
    <scope>NUCLEOTIDE SEQUENCE [LARGE SCALE GENOMIC DNA]</scope>
    <source>
        <strain evidence="3">Wonlab-2016</strain>
    </source>
</reference>
<dbReference type="EMBL" id="JACVVK020000082">
    <property type="protein sequence ID" value="KAK7494559.1"/>
    <property type="molecule type" value="Genomic_DNA"/>
</dbReference>
<sequence length="3159" mass="335424">MQVNADNQKYFLPSEIARLVLGFLKEENYKKTFRCFLKECEHLKEVEALLRQKLDVPLTIMGLSLNVMLQDYGRMKLEGLQTRQGPLHMSALWNQLDAVVANLKSKTTDSSRCLTGIRGERQSSRTKRLTGRVTGRVSRATVMTRDDGRLLDTDAAVRGSTSSCMRGASAGLSTSAGAGNHEEESSSSSISDVDDAVHGPPSASSTPKVPAGVPVLLLQVPTPGVTATPSMATHGGGVTGLTVNAEESQVEQGGNSNIENGTHSQTHAQSAVITVSREPLPQRNTESGEPGPCTKTKSNSKTPNTISSSEVEVDESCAPQTTPASGITSPRVNQSALSDHSRASVALGTTDVPKGKELSKGTSGHPSEFNEFSTPLSVTPSRGRPAACVMHTDEESSSSSQTLHVDVHRSMFSPAKSPAVTSTVDGSRTVSSVTSVSATARTPSLVQSRCSAEKGPSMCEQHDQQVNSADADFGLRESGHVLDEGADGTAVEVRALCPPDEQPVEEGIAHVEDTRSENWPQDSEVTAADADVAGERCVQQPRPVTPAPRSPKRKKKTPRKRRSDAQPLHTDSPGSSSDLSTTGRLDKNPLEKIINDQQFAKNLADHINKSLLSDSHQHLAVQKSTTAETRTSSSSVNTSGAMGTLDITSTDSVLDEFLSTGHQNMSEDTVNNIIRMTRNDPVFDSLFEIFDADKEEYIEREFGRSHSEHTVQNDSDVTDTSPDTSRGELHTPPPSVDKTEEFAQHSAPSSVGSQSQLQAQLPSGSNSCGAAVSGLRQTDASASHMSDLSANSADIAVGRSVVSNHPAVTNRTGGSTQCFVEETPVGVHQVFSREACTPSPGAASVTSDSTVLYARSGEPGTSEQPVEENHGLPAGASHPWKSTVSSAVSVENSSVTPAPGGCTHSCRDRSNGRSKDSPFSPAFQSQDSNLISTATVQPEGFACVRDCSAEDCVHSVGSRAGNLLVNEDPSNHDNGNQSHGSAPQSTSMPENRVIIEEQTAQAEVSMVNDSVCSNPENVKKTTGSTSHIGEQVAAKSHDKRPLDLGCPQEGLVSSPFTSFPVRTETSSEASVLIHLKRALLVNWNELSGHSRSHHSAHSSLRQVKRLGRGSAHSTPQSTIQHSPECRHATPKQGVSSGNSSNCHTPQHAAANVLTSDEAIVGLNERLQLLQELSRHSNPCASVHSSPACGAGQAGVSDDLSRHSASQCSHHSLHATSVAVHAGHQENSRDSLLHYSHSNHSCSNGDVTDAVRVKMADRLQELSHHSSSCQSTHSTPRHSRSDGTHSSGSTPQHASSHVCCDDGHADDCGSLVSADGIEAVHERLTEAHGSVPAPNLDRHQESLCHARQPVSQHQDGGSAVSGCHGVSQTESGHPLSPHGQQSSLQVAHSSNAAGGSGRMNSLAVCQRTPTKPSGVILEGGGAGDIFISPDISDDVCRTNISYPILPAAVHKILTDEILSGQLQVPVDLNWSNFGTVTPQKVQNPSPQHSTTPQQQTRRTPQSKSSSPKQVLPARNIFSSLKAEIGHFGALSKQKVAPRRRSPRKSGCQSMSPSNSARKSAAQGTSGRPGTSSPKRTVPETLLKSSPMKKQAARLVAAARTVVTQRVSKARTAKTATKKTRPKRTARRSLTNVPSKKSAPKPLSNRRSPRVVLQRCSPRTVLKKSFGKGKSPMKTASRGSGPTHEESPTRSSATTPQRRGDTPQRRRDKSRQDADKCERKGAKHKRVEDESEDDISIRSCPSSTPASDSDSSDSPLINYVRKVQRRKQIPLVSSSDDSRSRPPNYMSLISQDDPGHVSSELTAAPQTSELHGTSVNQDLAAMNAGELSPGTSKFTSSQKSKELVEKSPTDDGRGSDGGKSRSHSDRNRGSDTSAAKLGSPGNHPKAHEAFLRPSNGTSRATRSSVGVADSTTSSKTAKPNKTSRNKNLPKKAKDSVTTAGEEPGCTTRTSSGRSPAKQAAQHCFSAGNTSEESCSQVHCQSGFFTPVQQPVTVGIQTHGPYRRIKPITLSLTRKPSGTSFTDSSTSRVESRYHFHSMLNIGPSHSPAPLVYPESPAPTLFSPTPVSLDAPTPSPAPCSTASTTAFSPPVTSPVRCHVPMSSAAFTVQSPSGLMKQTSSNTQLPSETVRVPQKSVISQDQAVSRMSEKSACSQATVVSHARKKSPAHSEDKVHKLSKKSKLLMRKKASKGPKQSPAKKFQLKKNSASLSKGSSSAKNSPRPKAIRHGAVSKSVTSNEESQPLKLRKVDVVERNVSESGQAADDAETEEAANVLENIISADNTPTGGSSIRNHQGEDMNSESELIDVVNVSSSSFDHELDLALNQRHKQLASFSRDASQNVETAHVEVHTQATARQASRESTPTKDRSQHSVRVLGKDTASSCSPYGHARLLSMPSLDDLYRSPAKTGNTNLEQASRGGTQTLTVLHIEDSMSVPTIRLTEGKDLPTTTVTRPVSAEDEVSSFEVFQEVMEAAGVHVADASPKTRSDGVATPGQRPLTNSAEMNKSRPSEASCLPQSGGRRWNTGTVESSSAVTGSQRMDVEAEGVEEFPNEGYFVSQREKDSSRRKVSINPGALLRVRTKTLRFGPEMSPEKERQQYPQAASATPYGQISSHQPSLAVAQTQVGSSTQADSVQKIVKRPAVRPKVSPGGESIQQQSTWGLTVPMTDVFEQLQQRGLYQRGMAQLSEHGGMYRQILPKSASLTAGTSAVVQLLPLAGNETNNSLNRKGNLSAAPDEGKASRKDGSRDARNLTRLQNCENKTTPGEENASETTFGAGNASDSSLSMSYFREVGTCITIHAHPSSEQQHIGSPGQPRHGAAISLLDFVSSQQHQNSSSPANRLNSASTRAVHGLISSSYASPSMPPPRTAVPVANSEVSLSDHEGLASSQPVGIMPPPSQPMQARNQASHGLTSTDSVSRTSSELFGATTNVSKSADVTSAAAKRIVNARTASDISALLCDADTTPVIPLGQMTLTGARRPAQEVSVSTSTSSAHLSYIASSPATVMAAETLVSIAASGSNGRGTGPAGGGEGSAPQTTEPKKKGSKRKRKAESAGKICGEGFRDKSSLNKHLAKVHEEKGKTTETSPHSEKPYQCTHCKFRCKNAPHLAWHMAKHSDEASPSKRSRHKSQTSNTNLSEHQQQVPQSSAVANSSLAEGGGGLQAE</sequence>
<feature type="compositionally biased region" description="Basic and acidic residues" evidence="1">
    <location>
        <begin position="702"/>
        <end position="711"/>
    </location>
</feature>
<feature type="domain" description="C2H2-type" evidence="2">
    <location>
        <begin position="3090"/>
        <end position="3110"/>
    </location>
</feature>
<feature type="compositionally biased region" description="Low complexity" evidence="1">
    <location>
        <begin position="1264"/>
        <end position="1273"/>
    </location>
</feature>
<feature type="compositionally biased region" description="Polar residues" evidence="1">
    <location>
        <begin position="2895"/>
        <end position="2911"/>
    </location>
</feature>
<feature type="region of interest" description="Disordered" evidence="1">
    <location>
        <begin position="1346"/>
        <end position="1398"/>
    </location>
</feature>
<feature type="compositionally biased region" description="Polar residues" evidence="1">
    <location>
        <begin position="1012"/>
        <end position="1028"/>
    </location>
</feature>
<feature type="compositionally biased region" description="Polar residues" evidence="1">
    <location>
        <begin position="1283"/>
        <end position="1294"/>
    </location>
</feature>
<feature type="compositionally biased region" description="Polar residues" evidence="1">
    <location>
        <begin position="2519"/>
        <end position="2533"/>
    </location>
</feature>
<evidence type="ECO:0000313" key="4">
    <source>
        <dbReference type="Proteomes" id="UP001519460"/>
    </source>
</evidence>